<sequence length="75" mass="9131">MTLFTLITIVDNQKSVSYIIYLFWFSKFLRTLLKIGFYLVKRDKVFILFAYFIFIFIFFGIMPNWENTNLILINL</sequence>
<gene>
    <name evidence="2" type="ORF">BST83_07215</name>
</gene>
<dbReference type="Proteomes" id="UP000239522">
    <property type="component" value="Unassembled WGS sequence"/>
</dbReference>
<feature type="transmembrane region" description="Helical" evidence="1">
    <location>
        <begin position="45"/>
        <end position="65"/>
    </location>
</feature>
<keyword evidence="1" id="KW-1133">Transmembrane helix</keyword>
<accession>A0A2S7KWE2</accession>
<evidence type="ECO:0000313" key="3">
    <source>
        <dbReference type="Proteomes" id="UP000239522"/>
    </source>
</evidence>
<organism evidence="2 3">
    <name type="scientific">Polaribacter filamentus</name>
    <dbReference type="NCBI Taxonomy" id="53483"/>
    <lineage>
        <taxon>Bacteria</taxon>
        <taxon>Pseudomonadati</taxon>
        <taxon>Bacteroidota</taxon>
        <taxon>Flavobacteriia</taxon>
        <taxon>Flavobacteriales</taxon>
        <taxon>Flavobacteriaceae</taxon>
    </lineage>
</organism>
<evidence type="ECO:0000313" key="2">
    <source>
        <dbReference type="EMBL" id="PQB06965.1"/>
    </source>
</evidence>
<keyword evidence="1" id="KW-0472">Membrane</keyword>
<keyword evidence="3" id="KW-1185">Reference proteome</keyword>
<keyword evidence="1" id="KW-0812">Transmembrane</keyword>
<proteinExistence type="predicted"/>
<evidence type="ECO:0000256" key="1">
    <source>
        <dbReference type="SAM" id="Phobius"/>
    </source>
</evidence>
<name>A0A2S7KWE2_9FLAO</name>
<dbReference type="AlphaFoldDB" id="A0A2S7KWE2"/>
<comment type="caution">
    <text evidence="2">The sequence shown here is derived from an EMBL/GenBank/DDBJ whole genome shotgun (WGS) entry which is preliminary data.</text>
</comment>
<protein>
    <submittedName>
        <fullName evidence="2">Uncharacterized protein</fullName>
    </submittedName>
</protein>
<dbReference type="EMBL" id="MQUA01000013">
    <property type="protein sequence ID" value="PQB06965.1"/>
    <property type="molecule type" value="Genomic_DNA"/>
</dbReference>
<reference evidence="2 3" key="1">
    <citation type="submission" date="2016-11" db="EMBL/GenBank/DDBJ databases">
        <title>Trade-off between light-utilization and light-protection in marine flavobacteria.</title>
        <authorList>
            <person name="Kumagai Y."/>
        </authorList>
    </citation>
    <scope>NUCLEOTIDE SEQUENCE [LARGE SCALE GENOMIC DNA]</scope>
    <source>
        <strain evidence="2 3">ATCC 700397</strain>
    </source>
</reference>
<feature type="transmembrane region" description="Helical" evidence="1">
    <location>
        <begin position="15"/>
        <end position="33"/>
    </location>
</feature>